<evidence type="ECO:0000256" key="2">
    <source>
        <dbReference type="SAM" id="MobiDB-lite"/>
    </source>
</evidence>
<reference evidence="5 6" key="1">
    <citation type="journal article" date="2017" name="Mol. Ecol.">
        <title>Comparative and population genomic landscape of Phellinus noxius: A hypervariable fungus causing root rot in trees.</title>
        <authorList>
            <person name="Chung C.L."/>
            <person name="Lee T.J."/>
            <person name="Akiba M."/>
            <person name="Lee H.H."/>
            <person name="Kuo T.H."/>
            <person name="Liu D."/>
            <person name="Ke H.M."/>
            <person name="Yokoi T."/>
            <person name="Roa M.B."/>
            <person name="Lu M.J."/>
            <person name="Chang Y.Y."/>
            <person name="Ann P.J."/>
            <person name="Tsai J.N."/>
            <person name="Chen C.Y."/>
            <person name="Tzean S.S."/>
            <person name="Ota Y."/>
            <person name="Hattori T."/>
            <person name="Sahashi N."/>
            <person name="Liou R.F."/>
            <person name="Kikuchi T."/>
            <person name="Tsai I.J."/>
        </authorList>
    </citation>
    <scope>NUCLEOTIDE SEQUENCE [LARGE SCALE GENOMIC DNA]</scope>
    <source>
        <strain evidence="5 6">FFPRI411160</strain>
    </source>
</reference>
<dbReference type="PANTHER" id="PTHR16255">
    <property type="entry name" value="REQUIRED FOR MEIOTIC NUCLEAR DIVISION PROTEIN 1 HOMOLOG"/>
    <property type="match status" value="1"/>
</dbReference>
<keyword evidence="6" id="KW-1185">Reference proteome</keyword>
<name>A0A286ULH4_9AGAM</name>
<feature type="compositionally biased region" description="Acidic residues" evidence="2">
    <location>
        <begin position="85"/>
        <end position="98"/>
    </location>
</feature>
<organism evidence="5 6">
    <name type="scientific">Pyrrhoderma noxium</name>
    <dbReference type="NCBI Taxonomy" id="2282107"/>
    <lineage>
        <taxon>Eukaryota</taxon>
        <taxon>Fungi</taxon>
        <taxon>Dikarya</taxon>
        <taxon>Basidiomycota</taxon>
        <taxon>Agaricomycotina</taxon>
        <taxon>Agaricomycetes</taxon>
        <taxon>Hymenochaetales</taxon>
        <taxon>Hymenochaetaceae</taxon>
        <taxon>Pyrrhoderma</taxon>
    </lineage>
</organism>
<feature type="transmembrane region" description="Helical" evidence="3">
    <location>
        <begin position="452"/>
        <end position="473"/>
    </location>
</feature>
<feature type="region of interest" description="Disordered" evidence="2">
    <location>
        <begin position="1"/>
        <end position="51"/>
    </location>
</feature>
<proteinExistence type="inferred from homology"/>
<dbReference type="InParanoid" id="A0A286ULH4"/>
<feature type="compositionally biased region" description="Polar residues" evidence="2">
    <location>
        <begin position="72"/>
        <end position="84"/>
    </location>
</feature>
<sequence>MAIDTPNGSRQPGSSAKATVSDSKPRGANRSSKTGGKLQVLPDQPEPPSAVAAATVLNRDLERVKAAIPVPETSNEPLSTSTAGSEDEDDADDEDDQLEEQDAQVYTQIAQIPEGTARRDALRLTKKKAKSLPRVTAYATASSYRMEDLMKFFQARKSAYHTQPRFVDDVLYTTYSYKSLSPQEISHTQSSSVRDTTDHGQTKVGDLLGAPDIVIRDPASNENTSNLNDVTTSTPRTRKRRKPFDAGGGQDAEIFMFEYGTVVIWGMTESEERRFLSSIKRFEVEKLASEDVEMEDLNYYYANYSRIFNDVITLRKGSGFMTKLSLSHALSQSVKISLFEELIASNIEHTKDVPEVISETGKVGMPHKEIMQQIGELFLLRMNINLVGSVLDSPEVFWTYPDLQPLYEAARNYLEIPQRVNLLNTRVEVLQDMLQLLKESVSSKHSERLEQIVIALIVIEILLGIITIIVDLFS</sequence>
<dbReference type="Proteomes" id="UP000217199">
    <property type="component" value="Unassembled WGS sequence"/>
</dbReference>
<dbReference type="FunCoup" id="A0A286ULH4">
    <property type="interactions" value="11"/>
</dbReference>
<accession>A0A286ULH4</accession>
<feature type="compositionally biased region" description="Polar residues" evidence="2">
    <location>
        <begin position="1"/>
        <end position="22"/>
    </location>
</feature>
<evidence type="ECO:0000256" key="3">
    <source>
        <dbReference type="SAM" id="Phobius"/>
    </source>
</evidence>
<dbReference type="AlphaFoldDB" id="A0A286ULH4"/>
<evidence type="ECO:0000256" key="1">
    <source>
        <dbReference type="ARBA" id="ARBA00008306"/>
    </source>
</evidence>
<dbReference type="GO" id="GO:0005739">
    <property type="term" value="C:mitochondrion"/>
    <property type="evidence" value="ECO:0007669"/>
    <property type="project" value="UniProtKB-ARBA"/>
</dbReference>
<evidence type="ECO:0000259" key="4">
    <source>
        <dbReference type="Pfam" id="PF02582"/>
    </source>
</evidence>
<dbReference type="PANTHER" id="PTHR16255:SF15">
    <property type="entry name" value="SPORULATION PROTEIN RMD1"/>
    <property type="match status" value="1"/>
</dbReference>
<dbReference type="InterPro" id="IPR051624">
    <property type="entry name" value="RMD1/Sad1-interacting"/>
</dbReference>
<comment type="caution">
    <text evidence="5">The sequence shown here is derived from an EMBL/GenBank/DDBJ whole genome shotgun (WGS) entry which is preliminary data.</text>
</comment>
<dbReference type="EMBL" id="NBII01000003">
    <property type="protein sequence ID" value="PAV20443.1"/>
    <property type="molecule type" value="Genomic_DNA"/>
</dbReference>
<evidence type="ECO:0000313" key="6">
    <source>
        <dbReference type="Proteomes" id="UP000217199"/>
    </source>
</evidence>
<keyword evidence="3" id="KW-0812">Transmembrane</keyword>
<feature type="region of interest" description="Disordered" evidence="2">
    <location>
        <begin position="218"/>
        <end position="246"/>
    </location>
</feature>
<keyword evidence="3" id="KW-0472">Membrane</keyword>
<dbReference type="OrthoDB" id="18302at2759"/>
<dbReference type="Pfam" id="PF02582">
    <property type="entry name" value="DUF155"/>
    <property type="match status" value="1"/>
</dbReference>
<gene>
    <name evidence="5" type="ORF">PNOK_0307000</name>
</gene>
<keyword evidence="3" id="KW-1133">Transmembrane helix</keyword>
<dbReference type="InterPro" id="IPR003734">
    <property type="entry name" value="DUF155"/>
</dbReference>
<comment type="similarity">
    <text evidence="1">Belongs to the RMD1/sif2 family.</text>
</comment>
<dbReference type="STRING" id="2282107.A0A286ULH4"/>
<evidence type="ECO:0000313" key="5">
    <source>
        <dbReference type="EMBL" id="PAV20443.1"/>
    </source>
</evidence>
<protein>
    <recommendedName>
        <fullName evidence="4">DUF155 domain-containing protein</fullName>
    </recommendedName>
</protein>
<feature type="compositionally biased region" description="Polar residues" evidence="2">
    <location>
        <begin position="220"/>
        <end position="230"/>
    </location>
</feature>
<feature type="domain" description="DUF155" evidence="4">
    <location>
        <begin position="254"/>
        <end position="424"/>
    </location>
</feature>
<feature type="region of interest" description="Disordered" evidence="2">
    <location>
        <begin position="64"/>
        <end position="98"/>
    </location>
</feature>